<organism evidence="8 9">
    <name type="scientific">Zostera marina</name>
    <name type="common">Eelgrass</name>
    <dbReference type="NCBI Taxonomy" id="29655"/>
    <lineage>
        <taxon>Eukaryota</taxon>
        <taxon>Viridiplantae</taxon>
        <taxon>Streptophyta</taxon>
        <taxon>Embryophyta</taxon>
        <taxon>Tracheophyta</taxon>
        <taxon>Spermatophyta</taxon>
        <taxon>Magnoliopsida</taxon>
        <taxon>Liliopsida</taxon>
        <taxon>Zosteraceae</taxon>
        <taxon>Zostera</taxon>
    </lineage>
</organism>
<sequence>MALFSNFPLQLMVVSAVLMGGLLKIWRWYLRRGKRVFLVDFSVYKPAIIHKRSGDYLMQQAKRTGRFNDQSMAFMRKMLERSGIGPQTYFPFNVINVPCVPTMADAWGEAKDVMFGAIDELLEKTGIATEEIGMVVVNCSLFGPTTSLSSLVVNHYKLKETVITYNLSGMGCSAGLISIELVKHLLCVHKNTLALVVSTENMTLNAYYGNYRPMLLTNSLFRMGSAAVLLSNRPTDIRFSKYELVHTVRTHTGVDDRSYKCVFQEEEEEGNVGISLSKDLMSVAGEALKTNIISLGPLVLPLTEKFMFLWSMVRRKVLKMKSVKQYTPDFTLAFDHFCFHAGGRAVLDEMEKNMNLSKWHMEPSRMTLWRWGNTSSSSLWYELAYTEAKGRVRKGSRVWQIAFGSGFKCNSVVWKTLRMVNPLEEKNPWMDEIHNFPVEVPKLTPTSNSSL</sequence>
<feature type="transmembrane region" description="Helical" evidence="5">
    <location>
        <begin position="6"/>
        <end position="26"/>
    </location>
</feature>
<evidence type="ECO:0000313" key="9">
    <source>
        <dbReference type="Proteomes" id="UP000036987"/>
    </source>
</evidence>
<feature type="domain" description="Beta-ketoacyl-[acyl-carrier-protein] synthase III C-terminal" evidence="7">
    <location>
        <begin position="335"/>
        <end position="415"/>
    </location>
</feature>
<dbReference type="InterPro" id="IPR013747">
    <property type="entry name" value="ACP_syn_III_C"/>
</dbReference>
<keyword evidence="9" id="KW-1185">Reference proteome</keyword>
<dbReference type="InterPro" id="IPR013601">
    <property type="entry name" value="FAE1_typ3_polyketide_synth"/>
</dbReference>
<accession>A0A0K9Q3Q2</accession>
<dbReference type="OrthoDB" id="329835at2759"/>
<dbReference type="Pfam" id="PF08541">
    <property type="entry name" value="ACP_syn_III_C"/>
    <property type="match status" value="1"/>
</dbReference>
<dbReference type="InterPro" id="IPR016039">
    <property type="entry name" value="Thiolase-like"/>
</dbReference>
<comment type="pathway">
    <text evidence="4">Lipid metabolism; fatty acid biosynthesis.</text>
</comment>
<evidence type="ECO:0000259" key="7">
    <source>
        <dbReference type="Pfam" id="PF08541"/>
    </source>
</evidence>
<dbReference type="CDD" id="cd00831">
    <property type="entry name" value="CHS_like"/>
    <property type="match status" value="1"/>
</dbReference>
<dbReference type="InterPro" id="IPR012392">
    <property type="entry name" value="3-ktacl-CoA_syn"/>
</dbReference>
<gene>
    <name evidence="8" type="ORF">ZOSMA_10G00770</name>
</gene>
<keyword evidence="3 4" id="KW-0012">Acyltransferase</keyword>
<reference evidence="9" key="1">
    <citation type="journal article" date="2016" name="Nature">
        <title>The genome of the seagrass Zostera marina reveals angiosperm adaptation to the sea.</title>
        <authorList>
            <person name="Olsen J.L."/>
            <person name="Rouze P."/>
            <person name="Verhelst B."/>
            <person name="Lin Y.-C."/>
            <person name="Bayer T."/>
            <person name="Collen J."/>
            <person name="Dattolo E."/>
            <person name="De Paoli E."/>
            <person name="Dittami S."/>
            <person name="Maumus F."/>
            <person name="Michel G."/>
            <person name="Kersting A."/>
            <person name="Lauritano C."/>
            <person name="Lohaus R."/>
            <person name="Toepel M."/>
            <person name="Tonon T."/>
            <person name="Vanneste K."/>
            <person name="Amirebrahimi M."/>
            <person name="Brakel J."/>
            <person name="Bostroem C."/>
            <person name="Chovatia M."/>
            <person name="Grimwood J."/>
            <person name="Jenkins J.W."/>
            <person name="Jueterbock A."/>
            <person name="Mraz A."/>
            <person name="Stam W.T."/>
            <person name="Tice H."/>
            <person name="Bornberg-Bauer E."/>
            <person name="Green P.J."/>
            <person name="Pearson G.A."/>
            <person name="Procaccini G."/>
            <person name="Duarte C.M."/>
            <person name="Schmutz J."/>
            <person name="Reusch T.B.H."/>
            <person name="Van de Peer Y."/>
        </authorList>
    </citation>
    <scope>NUCLEOTIDE SEQUENCE [LARGE SCALE GENOMIC DNA]</scope>
    <source>
        <strain evidence="9">cv. Finnish</strain>
    </source>
</reference>
<dbReference type="PIRSF" id="PIRSF036417">
    <property type="entry name" value="3-ktacl-CoA_syn"/>
    <property type="match status" value="1"/>
</dbReference>
<dbReference type="Gene3D" id="3.40.47.10">
    <property type="match status" value="1"/>
</dbReference>
<protein>
    <recommendedName>
        <fullName evidence="4">3-ketoacyl-CoA synthase</fullName>
        <ecNumber evidence="4">2.3.1.-</ecNumber>
    </recommendedName>
</protein>
<evidence type="ECO:0000313" key="8">
    <source>
        <dbReference type="EMBL" id="KMZ75809.1"/>
    </source>
</evidence>
<dbReference type="Proteomes" id="UP000036987">
    <property type="component" value="Unassembled WGS sequence"/>
</dbReference>
<dbReference type="SUPFAM" id="SSF53901">
    <property type="entry name" value="Thiolase-like"/>
    <property type="match status" value="2"/>
</dbReference>
<feature type="domain" description="FAE" evidence="6">
    <location>
        <begin position="30"/>
        <end position="317"/>
    </location>
</feature>
<evidence type="ECO:0000259" key="6">
    <source>
        <dbReference type="Pfam" id="PF08392"/>
    </source>
</evidence>
<evidence type="ECO:0000256" key="3">
    <source>
        <dbReference type="ARBA" id="ARBA00023315"/>
    </source>
</evidence>
<dbReference type="GO" id="GO:0006633">
    <property type="term" value="P:fatty acid biosynthetic process"/>
    <property type="evidence" value="ECO:0007669"/>
    <property type="project" value="UniProtKB-UniPathway"/>
</dbReference>
<dbReference type="GO" id="GO:0016747">
    <property type="term" value="F:acyltransferase activity, transferring groups other than amino-acyl groups"/>
    <property type="evidence" value="ECO:0007669"/>
    <property type="project" value="InterPro"/>
</dbReference>
<keyword evidence="5" id="KW-0472">Membrane</keyword>
<keyword evidence="5" id="KW-1133">Transmembrane helix</keyword>
<comment type="caution">
    <text evidence="8">The sequence shown here is derived from an EMBL/GenBank/DDBJ whole genome shotgun (WGS) entry which is preliminary data.</text>
</comment>
<evidence type="ECO:0000256" key="4">
    <source>
        <dbReference type="PIRNR" id="PIRNR036417"/>
    </source>
</evidence>
<evidence type="ECO:0000256" key="5">
    <source>
        <dbReference type="SAM" id="Phobius"/>
    </source>
</evidence>
<dbReference type="UniPathway" id="UPA00094"/>
<proteinExistence type="inferred from homology"/>
<dbReference type="GO" id="GO:0016020">
    <property type="term" value="C:membrane"/>
    <property type="evidence" value="ECO:0007669"/>
    <property type="project" value="InterPro"/>
</dbReference>
<evidence type="ECO:0000256" key="1">
    <source>
        <dbReference type="ARBA" id="ARBA00005531"/>
    </source>
</evidence>
<evidence type="ECO:0000256" key="2">
    <source>
        <dbReference type="ARBA" id="ARBA00022679"/>
    </source>
</evidence>
<dbReference type="PANTHER" id="PTHR31561">
    <property type="entry name" value="3-KETOACYL-COA SYNTHASE"/>
    <property type="match status" value="1"/>
</dbReference>
<comment type="similarity">
    <text evidence="1 4">Belongs to the thiolase-like superfamily. Chalcone/stilbene synthases family.</text>
</comment>
<dbReference type="EMBL" id="LFYR01000113">
    <property type="protein sequence ID" value="KMZ75809.1"/>
    <property type="molecule type" value="Genomic_DNA"/>
</dbReference>
<dbReference type="Pfam" id="PF08392">
    <property type="entry name" value="FAE1_CUT1_RppA"/>
    <property type="match status" value="1"/>
</dbReference>
<dbReference type="EC" id="2.3.1.-" evidence="4"/>
<name>A0A0K9Q3Q2_ZOSMR</name>
<dbReference type="STRING" id="29655.A0A0K9Q3Q2"/>
<keyword evidence="2 4" id="KW-0808">Transferase</keyword>
<keyword evidence="5" id="KW-0812">Transmembrane</keyword>
<dbReference type="AlphaFoldDB" id="A0A0K9Q3Q2"/>
<dbReference type="OMA" id="FYYSTHR"/>